<keyword evidence="2" id="KW-0238">DNA-binding</keyword>
<comment type="caution">
    <text evidence="5">The sequence shown here is derived from an EMBL/GenBank/DDBJ whole genome shotgun (WGS) entry which is preliminary data.</text>
</comment>
<dbReference type="Pfam" id="PF07729">
    <property type="entry name" value="FCD"/>
    <property type="match status" value="1"/>
</dbReference>
<sequence length="244" mass="26270">MPTNAPRPTRVPTASAVLAAELRSRIIRERLPDGTPIESEGELIASSGLSRASVREAIRLLASEGLITTRRGPGGGIRVSSPDLHLSTRSIAMILARSGAPLRELFELRILLEVRAAELCAEAADDEQLAAISGAVDGHGSRLPGMMGFHPLVAAGSCNEFFVVMLEIVHSLAEWHTPDEALDARTLELAGRAHRKIAERLHARDAAGAGQAMRVHLEAFRDRLEAAGRLDEPVIRAVDWDPRA</sequence>
<dbReference type="SMART" id="SM00345">
    <property type="entry name" value="HTH_GNTR"/>
    <property type="match status" value="1"/>
</dbReference>
<evidence type="ECO:0000256" key="2">
    <source>
        <dbReference type="ARBA" id="ARBA00023125"/>
    </source>
</evidence>
<proteinExistence type="predicted"/>
<gene>
    <name evidence="5" type="ORF">GCM10025869_14870</name>
</gene>
<keyword evidence="3" id="KW-0804">Transcription</keyword>
<dbReference type="CDD" id="cd07377">
    <property type="entry name" value="WHTH_GntR"/>
    <property type="match status" value="1"/>
</dbReference>
<dbReference type="PROSITE" id="PS50949">
    <property type="entry name" value="HTH_GNTR"/>
    <property type="match status" value="1"/>
</dbReference>
<dbReference type="PANTHER" id="PTHR43537:SF5">
    <property type="entry name" value="UXU OPERON TRANSCRIPTIONAL REGULATOR"/>
    <property type="match status" value="1"/>
</dbReference>
<dbReference type="RefSeq" id="WP_284299028.1">
    <property type="nucleotide sequence ID" value="NZ_BSVA01000001.1"/>
</dbReference>
<protein>
    <submittedName>
        <fullName evidence="5">GntR family transcriptional regulator</fullName>
    </submittedName>
</protein>
<dbReference type="InterPro" id="IPR000524">
    <property type="entry name" value="Tscrpt_reg_HTH_GntR"/>
</dbReference>
<keyword evidence="6" id="KW-1185">Reference proteome</keyword>
<evidence type="ECO:0000256" key="3">
    <source>
        <dbReference type="ARBA" id="ARBA00023163"/>
    </source>
</evidence>
<dbReference type="InterPro" id="IPR008920">
    <property type="entry name" value="TF_FadR/GntR_C"/>
</dbReference>
<name>A0ABQ6JRM9_9MICO</name>
<evidence type="ECO:0000259" key="4">
    <source>
        <dbReference type="PROSITE" id="PS50949"/>
    </source>
</evidence>
<dbReference type="Proteomes" id="UP001157069">
    <property type="component" value="Unassembled WGS sequence"/>
</dbReference>
<dbReference type="InterPro" id="IPR036390">
    <property type="entry name" value="WH_DNA-bd_sf"/>
</dbReference>
<dbReference type="SUPFAM" id="SSF48008">
    <property type="entry name" value="GntR ligand-binding domain-like"/>
    <property type="match status" value="1"/>
</dbReference>
<dbReference type="Gene3D" id="1.20.120.530">
    <property type="entry name" value="GntR ligand-binding domain-like"/>
    <property type="match status" value="1"/>
</dbReference>
<keyword evidence="1" id="KW-0805">Transcription regulation</keyword>
<dbReference type="SUPFAM" id="SSF46785">
    <property type="entry name" value="Winged helix' DNA-binding domain"/>
    <property type="match status" value="1"/>
</dbReference>
<dbReference type="SMART" id="SM00895">
    <property type="entry name" value="FCD"/>
    <property type="match status" value="1"/>
</dbReference>
<accession>A0ABQ6JRM9</accession>
<evidence type="ECO:0000313" key="6">
    <source>
        <dbReference type="Proteomes" id="UP001157069"/>
    </source>
</evidence>
<dbReference type="InterPro" id="IPR036388">
    <property type="entry name" value="WH-like_DNA-bd_sf"/>
</dbReference>
<dbReference type="Gene3D" id="1.10.10.10">
    <property type="entry name" value="Winged helix-like DNA-binding domain superfamily/Winged helix DNA-binding domain"/>
    <property type="match status" value="1"/>
</dbReference>
<evidence type="ECO:0000256" key="1">
    <source>
        <dbReference type="ARBA" id="ARBA00023015"/>
    </source>
</evidence>
<dbReference type="PRINTS" id="PR00035">
    <property type="entry name" value="HTHGNTR"/>
</dbReference>
<evidence type="ECO:0000313" key="5">
    <source>
        <dbReference type="EMBL" id="GMA90958.1"/>
    </source>
</evidence>
<dbReference type="EMBL" id="BSVA01000001">
    <property type="protein sequence ID" value="GMA90958.1"/>
    <property type="molecule type" value="Genomic_DNA"/>
</dbReference>
<reference evidence="6" key="1">
    <citation type="journal article" date="2019" name="Int. J. Syst. Evol. Microbiol.">
        <title>The Global Catalogue of Microorganisms (GCM) 10K type strain sequencing project: providing services to taxonomists for standard genome sequencing and annotation.</title>
        <authorList>
            <consortium name="The Broad Institute Genomics Platform"/>
            <consortium name="The Broad Institute Genome Sequencing Center for Infectious Disease"/>
            <person name="Wu L."/>
            <person name="Ma J."/>
        </authorList>
    </citation>
    <scope>NUCLEOTIDE SEQUENCE [LARGE SCALE GENOMIC DNA]</scope>
    <source>
        <strain evidence="6">NBRC 108755</strain>
    </source>
</reference>
<dbReference type="InterPro" id="IPR011711">
    <property type="entry name" value="GntR_C"/>
</dbReference>
<feature type="domain" description="HTH gntR-type" evidence="4">
    <location>
        <begin position="12"/>
        <end position="82"/>
    </location>
</feature>
<dbReference type="PANTHER" id="PTHR43537">
    <property type="entry name" value="TRANSCRIPTIONAL REGULATOR, GNTR FAMILY"/>
    <property type="match status" value="1"/>
</dbReference>
<dbReference type="Pfam" id="PF00392">
    <property type="entry name" value="GntR"/>
    <property type="match status" value="1"/>
</dbReference>
<organism evidence="5 6">
    <name type="scientific">Homoserinibacter gongjuensis</name>
    <dbReference type="NCBI Taxonomy" id="1162968"/>
    <lineage>
        <taxon>Bacteria</taxon>
        <taxon>Bacillati</taxon>
        <taxon>Actinomycetota</taxon>
        <taxon>Actinomycetes</taxon>
        <taxon>Micrococcales</taxon>
        <taxon>Microbacteriaceae</taxon>
        <taxon>Homoserinibacter</taxon>
    </lineage>
</organism>